<proteinExistence type="predicted"/>
<dbReference type="EMBL" id="CP019477">
    <property type="protein sequence ID" value="UQC84467.1"/>
    <property type="molecule type" value="Genomic_DNA"/>
</dbReference>
<keyword evidence="3" id="KW-1185">Reference proteome</keyword>
<dbReference type="KEGG" id="clup:CLUP02_09964"/>
<evidence type="ECO:0000313" key="3">
    <source>
        <dbReference type="Proteomes" id="UP000830671"/>
    </source>
</evidence>
<feature type="region of interest" description="Disordered" evidence="1">
    <location>
        <begin position="27"/>
        <end position="115"/>
    </location>
</feature>
<evidence type="ECO:0000256" key="1">
    <source>
        <dbReference type="SAM" id="MobiDB-lite"/>
    </source>
</evidence>
<accession>A0A9Q8SXK4</accession>
<feature type="compositionally biased region" description="Polar residues" evidence="1">
    <location>
        <begin position="34"/>
        <end position="54"/>
    </location>
</feature>
<name>A0A9Q8SXK4_9PEZI</name>
<sequence length="130" mass="14438">MSRTTSLNSPCPQRCSISLKAKRFQHAGAVVSPKANQTSTSVNATTQTNGQATHKPNGRRPQNPPLDKSTASSRSLTNVNKVKIFRRPCPTRDLAPVSHRRKNSSKTAVVPRPARLHLNEKHRNWKLERG</sequence>
<dbReference type="GeneID" id="73343950"/>
<evidence type="ECO:0000313" key="2">
    <source>
        <dbReference type="EMBL" id="UQC84467.1"/>
    </source>
</evidence>
<dbReference type="Proteomes" id="UP000830671">
    <property type="component" value="Chromosome 5"/>
</dbReference>
<reference evidence="2" key="1">
    <citation type="journal article" date="2021" name="Mol. Plant Microbe Interact.">
        <title>Complete Genome Sequence of the Plant-Pathogenic Fungus Colletotrichum lupini.</title>
        <authorList>
            <person name="Baroncelli R."/>
            <person name="Pensec F."/>
            <person name="Da Lio D."/>
            <person name="Boufleur T."/>
            <person name="Vicente I."/>
            <person name="Sarrocco S."/>
            <person name="Picot A."/>
            <person name="Baraldi E."/>
            <person name="Sukno S."/>
            <person name="Thon M."/>
            <person name="Le Floch G."/>
        </authorList>
    </citation>
    <scope>NUCLEOTIDE SEQUENCE</scope>
    <source>
        <strain evidence="2">IMI 504893</strain>
    </source>
</reference>
<organism evidence="2 3">
    <name type="scientific">Colletotrichum lupini</name>
    <dbReference type="NCBI Taxonomy" id="145971"/>
    <lineage>
        <taxon>Eukaryota</taxon>
        <taxon>Fungi</taxon>
        <taxon>Dikarya</taxon>
        <taxon>Ascomycota</taxon>
        <taxon>Pezizomycotina</taxon>
        <taxon>Sordariomycetes</taxon>
        <taxon>Hypocreomycetidae</taxon>
        <taxon>Glomerellales</taxon>
        <taxon>Glomerellaceae</taxon>
        <taxon>Colletotrichum</taxon>
        <taxon>Colletotrichum acutatum species complex</taxon>
    </lineage>
</organism>
<gene>
    <name evidence="2" type="ORF">CLUP02_09964</name>
</gene>
<dbReference type="RefSeq" id="XP_049146084.1">
    <property type="nucleotide sequence ID" value="XM_049288940.1"/>
</dbReference>
<feature type="compositionally biased region" description="Polar residues" evidence="1">
    <location>
        <begin position="69"/>
        <end position="80"/>
    </location>
</feature>
<protein>
    <submittedName>
        <fullName evidence="2">Uncharacterized protein</fullName>
    </submittedName>
</protein>
<dbReference type="AlphaFoldDB" id="A0A9Q8SXK4"/>